<keyword evidence="2" id="KW-1185">Reference proteome</keyword>
<comment type="caution">
    <text evidence="1">The sequence shown here is derived from an EMBL/GenBank/DDBJ whole genome shotgun (WGS) entry which is preliminary data.</text>
</comment>
<name>A0ABQ7UTH5_SOLTU</name>
<protein>
    <submittedName>
        <fullName evidence="1">Uncharacterized protein</fullName>
    </submittedName>
</protein>
<sequence>MPLTSFISYFHSPLGVYLDRFVLHLISASSGASVWFLSRLSFHWGLYKQHPPSLGYLDLYLLVDPRNLLCMRYQSAKVYFVNHPHCSSPLGLLHGYCYDCLSLPICSSNWFFPEFLCVLVAYLYYFCGSSPLLRVFPPHEGICCYILHCASAGTSPSSSSSTCRASKGYIRLFSFFYPSITASSSFRLSVRMQALAFLFHVSLKLADARENSDSFTKNVGRRSGNDIHAIAYVVSSPGLKFAS</sequence>
<dbReference type="Proteomes" id="UP000826656">
    <property type="component" value="Unassembled WGS sequence"/>
</dbReference>
<evidence type="ECO:0000313" key="2">
    <source>
        <dbReference type="Proteomes" id="UP000826656"/>
    </source>
</evidence>
<reference evidence="1 2" key="1">
    <citation type="journal article" date="2021" name="bioRxiv">
        <title>Chromosome-scale and haplotype-resolved genome assembly of a tetraploid potato cultivar.</title>
        <authorList>
            <person name="Sun H."/>
            <person name="Jiao W.-B."/>
            <person name="Krause K."/>
            <person name="Campoy J.A."/>
            <person name="Goel M."/>
            <person name="Folz-Donahue K."/>
            <person name="Kukat C."/>
            <person name="Huettel B."/>
            <person name="Schneeberger K."/>
        </authorList>
    </citation>
    <scope>NUCLEOTIDE SEQUENCE [LARGE SCALE GENOMIC DNA]</scope>
    <source>
        <strain evidence="1">SolTubOtavaFocal</strain>
        <tissue evidence="1">Leaves</tissue>
    </source>
</reference>
<accession>A0ABQ7UTH5</accession>
<organism evidence="1 2">
    <name type="scientific">Solanum tuberosum</name>
    <name type="common">Potato</name>
    <dbReference type="NCBI Taxonomy" id="4113"/>
    <lineage>
        <taxon>Eukaryota</taxon>
        <taxon>Viridiplantae</taxon>
        <taxon>Streptophyta</taxon>
        <taxon>Embryophyta</taxon>
        <taxon>Tracheophyta</taxon>
        <taxon>Spermatophyta</taxon>
        <taxon>Magnoliopsida</taxon>
        <taxon>eudicotyledons</taxon>
        <taxon>Gunneridae</taxon>
        <taxon>Pentapetalae</taxon>
        <taxon>asterids</taxon>
        <taxon>lamiids</taxon>
        <taxon>Solanales</taxon>
        <taxon>Solanaceae</taxon>
        <taxon>Solanoideae</taxon>
        <taxon>Solaneae</taxon>
        <taxon>Solanum</taxon>
    </lineage>
</organism>
<dbReference type="EMBL" id="JAIVGD010000018">
    <property type="protein sequence ID" value="KAH0754446.1"/>
    <property type="molecule type" value="Genomic_DNA"/>
</dbReference>
<proteinExistence type="predicted"/>
<evidence type="ECO:0000313" key="1">
    <source>
        <dbReference type="EMBL" id="KAH0754446.1"/>
    </source>
</evidence>
<gene>
    <name evidence="1" type="ORF">KY290_024716</name>
</gene>